<evidence type="ECO:0000313" key="1">
    <source>
        <dbReference type="EMBL" id="ESQ99006.1"/>
    </source>
</evidence>
<organism evidence="1">
    <name type="scientific">Stutzerimonas chloritidismutans AW-1</name>
    <dbReference type="NCBI Taxonomy" id="1263865"/>
    <lineage>
        <taxon>Bacteria</taxon>
        <taxon>Pseudomonadati</taxon>
        <taxon>Pseudomonadota</taxon>
        <taxon>Gammaproteobacteria</taxon>
        <taxon>Pseudomonadales</taxon>
        <taxon>Pseudomonadaceae</taxon>
        <taxon>Stutzerimonas</taxon>
    </lineage>
</organism>
<reference evidence="1" key="1">
    <citation type="submission" date="2013-07" db="EMBL/GenBank/DDBJ databases">
        <authorList>
            <person name="Schaap P.J."/>
            <person name="Mehboob F."/>
            <person name="Oosterkamp M.J."/>
            <person name="de Vos W.M."/>
            <person name="Stams A.J.M."/>
            <person name="Koehorst J.J."/>
        </authorList>
    </citation>
    <scope>NUCLEOTIDE SEQUENCE [LARGE SCALE GENOMIC DNA]</scope>
    <source>
        <strain evidence="1">AW-1</strain>
    </source>
</reference>
<dbReference type="Proteomes" id="UP000017822">
    <property type="component" value="Unassembled WGS sequence"/>
</dbReference>
<sequence>MGTIGWLLLLNRTISLTLCVTVHIQPQQAMLGKLGLSRLLVDAHTLKE</sequence>
<proteinExistence type="predicted"/>
<gene>
    <name evidence="1" type="ORF">F753_12660</name>
</gene>
<dbReference type="AlphaFoldDB" id="V4S0Z7"/>
<comment type="caution">
    <text evidence="1">The sequence shown here is derived from an EMBL/GenBank/DDBJ whole genome shotgun (WGS) entry which is preliminary data.</text>
</comment>
<name>V4S0Z7_STUCH</name>
<accession>V4S0Z7</accession>
<dbReference type="EMBL" id="AOFQ01000037">
    <property type="protein sequence ID" value="ESQ99006.1"/>
    <property type="molecule type" value="Genomic_DNA"/>
</dbReference>
<protein>
    <submittedName>
        <fullName evidence="1">Uncharacterized protein</fullName>
    </submittedName>
</protein>